<sequence length="201" mass="22228">MATEDPGTTTIKPLTPETWDLFAALVERHNGIFGGCWCVKFHPERDDHVPGYDGNRAYKKCLVEEGVARAALVVRDGEDGEEAIAWAEYGTPAELPDIYHSKQYLAEQDLEPDYRITCIFVDKRFRQHGLVTVALEGALALIAQAGGGVVEGYPHIPGERRLSSSFLYNGTKAVYERAGFDFIRPKGLKNTVMRRSVAPSG</sequence>
<evidence type="ECO:0000313" key="1">
    <source>
        <dbReference type="EMBL" id="QBR92513.1"/>
    </source>
</evidence>
<dbReference type="GO" id="GO:0016740">
    <property type="term" value="F:transferase activity"/>
    <property type="evidence" value="ECO:0007669"/>
    <property type="project" value="UniProtKB-KW"/>
</dbReference>
<dbReference type="Proteomes" id="UP000294894">
    <property type="component" value="Chromosome"/>
</dbReference>
<dbReference type="KEGG" id="noy:EXE57_09645"/>
<protein>
    <submittedName>
        <fullName evidence="1">GNAT family N-acetyltransferase</fullName>
    </submittedName>
</protein>
<dbReference type="AlphaFoldDB" id="A0A4P7GKN6"/>
<gene>
    <name evidence="1" type="ORF">EXE57_09645</name>
</gene>
<evidence type="ECO:0000313" key="2">
    <source>
        <dbReference type="Proteomes" id="UP000294894"/>
    </source>
</evidence>
<dbReference type="EMBL" id="CP038267">
    <property type="protein sequence ID" value="QBR92513.1"/>
    <property type="molecule type" value="Genomic_DNA"/>
</dbReference>
<organism evidence="1 2">
    <name type="scientific">Nocardioides euryhalodurans</name>
    <dbReference type="NCBI Taxonomy" id="2518370"/>
    <lineage>
        <taxon>Bacteria</taxon>
        <taxon>Bacillati</taxon>
        <taxon>Actinomycetota</taxon>
        <taxon>Actinomycetes</taxon>
        <taxon>Propionibacteriales</taxon>
        <taxon>Nocardioidaceae</taxon>
        <taxon>Nocardioides</taxon>
    </lineage>
</organism>
<dbReference type="Gene3D" id="3.40.630.30">
    <property type="match status" value="1"/>
</dbReference>
<proteinExistence type="predicted"/>
<accession>A0A4P7GKN6</accession>
<dbReference type="RefSeq" id="WP_135076922.1">
    <property type="nucleotide sequence ID" value="NZ_CP038267.1"/>
</dbReference>
<dbReference type="OrthoDB" id="3239945at2"/>
<keyword evidence="2" id="KW-1185">Reference proteome</keyword>
<dbReference type="SUPFAM" id="SSF55729">
    <property type="entry name" value="Acyl-CoA N-acyltransferases (Nat)"/>
    <property type="match status" value="1"/>
</dbReference>
<name>A0A4P7GKN6_9ACTN</name>
<keyword evidence="1" id="KW-0808">Transferase</keyword>
<dbReference type="InterPro" id="IPR016181">
    <property type="entry name" value="Acyl_CoA_acyltransferase"/>
</dbReference>
<reference evidence="1 2" key="1">
    <citation type="submission" date="2019-03" db="EMBL/GenBank/DDBJ databases">
        <title>Three New Species of Nocardioides, Nocardioides euryhalodurans sp. nov., Nocardioides seonyuensis sp. nov. and Nocardioides eburneoflavus sp. nov., Iolated from Soil.</title>
        <authorList>
            <person name="Roh S.G."/>
            <person name="Lee C."/>
            <person name="Kim M.-K."/>
            <person name="Kim S.B."/>
        </authorList>
    </citation>
    <scope>NUCLEOTIDE SEQUENCE [LARGE SCALE GENOMIC DNA]</scope>
    <source>
        <strain evidence="1 2">MMS17-SY117</strain>
    </source>
</reference>